<protein>
    <recommendedName>
        <fullName evidence="1">DUF6314 domain-containing protein</fullName>
    </recommendedName>
</protein>
<gene>
    <name evidence="2" type="ORF">MACH21_12850</name>
</gene>
<dbReference type="Pfam" id="PF19834">
    <property type="entry name" value="DUF6314"/>
    <property type="match status" value="1"/>
</dbReference>
<dbReference type="RefSeq" id="WP_338275601.1">
    <property type="nucleotide sequence ID" value="NZ_AP027266.1"/>
</dbReference>
<evidence type="ECO:0000313" key="3">
    <source>
        <dbReference type="Proteomes" id="UP001337723"/>
    </source>
</evidence>
<dbReference type="EMBL" id="AP027266">
    <property type="protein sequence ID" value="BDW85108.1"/>
    <property type="molecule type" value="Genomic_DNA"/>
</dbReference>
<dbReference type="Proteomes" id="UP001337723">
    <property type="component" value="Chromosome"/>
</dbReference>
<evidence type="ECO:0000313" key="2">
    <source>
        <dbReference type="EMBL" id="BDW85108.1"/>
    </source>
</evidence>
<evidence type="ECO:0000259" key="1">
    <source>
        <dbReference type="Pfam" id="PF19834"/>
    </source>
</evidence>
<dbReference type="AlphaFoldDB" id="A0AA48KJR3"/>
<proteinExistence type="predicted"/>
<dbReference type="InterPro" id="IPR045632">
    <property type="entry name" value="DUF6314"/>
</dbReference>
<dbReference type="KEGG" id="rmai:MACH21_12850"/>
<accession>A0AA48KJR3</accession>
<organism evidence="2 3">
    <name type="scientific">Roseicyclus marinus</name>
    <dbReference type="NCBI Taxonomy" id="2161673"/>
    <lineage>
        <taxon>Bacteria</taxon>
        <taxon>Pseudomonadati</taxon>
        <taxon>Pseudomonadota</taxon>
        <taxon>Alphaproteobacteria</taxon>
        <taxon>Rhodobacterales</taxon>
        <taxon>Roseobacteraceae</taxon>
        <taxon>Roseicyclus</taxon>
    </lineage>
</organism>
<sequence length="135" mass="15788">MIALADLEGRWRLTRRIEDFRTSQTGMLEGTCRWLPDGHGLRQEETGILHFGDAPPMQASRVYLWRQEGADLAVFFEDGRPFHRLSDRLSDRHLCDPDTYDVAYDVARWPDWTQSWRVTGPRKDARIVSRFQPLA</sequence>
<feature type="domain" description="DUF6314" evidence="1">
    <location>
        <begin position="7"/>
        <end position="132"/>
    </location>
</feature>
<keyword evidence="3" id="KW-1185">Reference proteome</keyword>
<reference evidence="2 3" key="1">
    <citation type="submission" date="2023-01" db="EMBL/GenBank/DDBJ databases">
        <title>Complete genome sequence of Roseicyclus marinus strain Dej080120_10.</title>
        <authorList>
            <person name="Ueki S."/>
            <person name="Maruyama F."/>
        </authorList>
    </citation>
    <scope>NUCLEOTIDE SEQUENCE [LARGE SCALE GENOMIC DNA]</scope>
    <source>
        <strain evidence="2 3">Dej080120_10</strain>
    </source>
</reference>
<name>A0AA48KJR3_9RHOB</name>